<dbReference type="Proteomes" id="UP000339249">
    <property type="component" value="Unassembled WGS sequence"/>
</dbReference>
<dbReference type="InterPro" id="IPR013328">
    <property type="entry name" value="6PGD_dom2"/>
</dbReference>
<dbReference type="GO" id="GO:0016491">
    <property type="term" value="F:oxidoreductase activity"/>
    <property type="evidence" value="ECO:0007669"/>
    <property type="project" value="UniProtKB-KW"/>
</dbReference>
<organism evidence="3 4">
    <name type="scientific">Raoultella terrigena</name>
    <name type="common">Klebsiella terrigena</name>
    <dbReference type="NCBI Taxonomy" id="577"/>
    <lineage>
        <taxon>Bacteria</taxon>
        <taxon>Pseudomonadati</taxon>
        <taxon>Pseudomonadota</taxon>
        <taxon>Gammaproteobacteria</taxon>
        <taxon>Enterobacterales</taxon>
        <taxon>Enterobacteriaceae</taxon>
        <taxon>Klebsiella/Raoultella group</taxon>
        <taxon>Raoultella</taxon>
    </lineage>
</organism>
<dbReference type="AlphaFoldDB" id="A0A4U9D9R4"/>
<evidence type="ECO:0000313" key="4">
    <source>
        <dbReference type="Proteomes" id="UP000339249"/>
    </source>
</evidence>
<protein>
    <submittedName>
        <fullName evidence="3">2-dehydropantoate 2-reductase</fullName>
    </submittedName>
</protein>
<dbReference type="Gene3D" id="1.10.1040.10">
    <property type="entry name" value="N-(1-d-carboxylethyl)-l-norvaline Dehydrogenase, domain 2"/>
    <property type="match status" value="1"/>
</dbReference>
<feature type="domain" description="Ketopantoate reductase C-terminal" evidence="2">
    <location>
        <begin position="4"/>
        <end position="106"/>
    </location>
</feature>
<dbReference type="Pfam" id="PF08546">
    <property type="entry name" value="ApbA_C"/>
    <property type="match status" value="1"/>
</dbReference>
<dbReference type="InterPro" id="IPR013752">
    <property type="entry name" value="KPA_reductase"/>
</dbReference>
<evidence type="ECO:0000313" key="3">
    <source>
        <dbReference type="EMBL" id="VTN14316.1"/>
    </source>
</evidence>
<dbReference type="EMBL" id="CABDVU010000001">
    <property type="protein sequence ID" value="VTN14316.1"/>
    <property type="molecule type" value="Genomic_DNA"/>
</dbReference>
<name>A0A4U9D9R4_RAOTE</name>
<evidence type="ECO:0000256" key="1">
    <source>
        <dbReference type="ARBA" id="ARBA00023002"/>
    </source>
</evidence>
<dbReference type="InterPro" id="IPR008927">
    <property type="entry name" value="6-PGluconate_DH-like_C_sf"/>
</dbReference>
<evidence type="ECO:0000259" key="2">
    <source>
        <dbReference type="Pfam" id="PF08546"/>
    </source>
</evidence>
<sequence>MMLAAGAMMTCLMRATVGDILASRDGEFLMRQAIRECCAVATAEKQAPTADEVLALEARLLDPRSTWAASMMRDISQNASRLEAQAIVGDLIERAERHGIDLPLTRIGLLQPTGLRAPTRNHLVKAEADRVLGFKRVLPATTPAMGAPL</sequence>
<accession>A0A4U9D9R4</accession>
<gene>
    <name evidence="3" type="ORF">NCTC9185_06377</name>
</gene>
<reference evidence="3 4" key="1">
    <citation type="submission" date="2019-04" db="EMBL/GenBank/DDBJ databases">
        <authorList>
            <consortium name="Pathogen Informatics"/>
        </authorList>
    </citation>
    <scope>NUCLEOTIDE SEQUENCE [LARGE SCALE GENOMIC DNA]</scope>
    <source>
        <strain evidence="3 4">NCTC9185</strain>
    </source>
</reference>
<keyword evidence="1" id="KW-0560">Oxidoreductase</keyword>
<dbReference type="SUPFAM" id="SSF48179">
    <property type="entry name" value="6-phosphogluconate dehydrogenase C-terminal domain-like"/>
    <property type="match status" value="1"/>
</dbReference>
<proteinExistence type="predicted"/>